<dbReference type="GO" id="GO:0016020">
    <property type="term" value="C:membrane"/>
    <property type="evidence" value="ECO:0007669"/>
    <property type="project" value="TreeGrafter"/>
</dbReference>
<dbReference type="Gene3D" id="3.40.50.1820">
    <property type="entry name" value="alpha/beta hydrolase"/>
    <property type="match status" value="1"/>
</dbReference>
<dbReference type="InterPro" id="IPR000639">
    <property type="entry name" value="Epox_hydrolase-like"/>
</dbReference>
<name>A0A1I6P663_9RHOB</name>
<dbReference type="STRING" id="311180.SAMN04488050_101341"/>
<evidence type="ECO:0000313" key="4">
    <source>
        <dbReference type="Proteomes" id="UP000199392"/>
    </source>
</evidence>
<dbReference type="InterPro" id="IPR050266">
    <property type="entry name" value="AB_hydrolase_sf"/>
</dbReference>
<dbReference type="Pfam" id="PF00561">
    <property type="entry name" value="Abhydrolase_1"/>
    <property type="match status" value="1"/>
</dbReference>
<proteinExistence type="predicted"/>
<protein>
    <submittedName>
        <fullName evidence="3">Pimeloyl-ACP methyl ester carboxylesterase</fullName>
    </submittedName>
</protein>
<dbReference type="PRINTS" id="PR00412">
    <property type="entry name" value="EPOXHYDRLASE"/>
</dbReference>
<organism evidence="3 4">
    <name type="scientific">Alloyangia pacifica</name>
    <dbReference type="NCBI Taxonomy" id="311180"/>
    <lineage>
        <taxon>Bacteria</taxon>
        <taxon>Pseudomonadati</taxon>
        <taxon>Pseudomonadota</taxon>
        <taxon>Alphaproteobacteria</taxon>
        <taxon>Rhodobacterales</taxon>
        <taxon>Roseobacteraceae</taxon>
        <taxon>Alloyangia</taxon>
    </lineage>
</organism>
<dbReference type="InterPro" id="IPR000073">
    <property type="entry name" value="AB_hydrolase_1"/>
</dbReference>
<evidence type="ECO:0000313" key="3">
    <source>
        <dbReference type="EMBL" id="SFS35677.1"/>
    </source>
</evidence>
<dbReference type="PANTHER" id="PTHR43798">
    <property type="entry name" value="MONOACYLGLYCEROL LIPASE"/>
    <property type="match status" value="1"/>
</dbReference>
<dbReference type="InterPro" id="IPR029058">
    <property type="entry name" value="AB_hydrolase_fold"/>
</dbReference>
<dbReference type="GO" id="GO:0003824">
    <property type="term" value="F:catalytic activity"/>
    <property type="evidence" value="ECO:0007669"/>
    <property type="project" value="InterPro"/>
</dbReference>
<feature type="signal peptide" evidence="1">
    <location>
        <begin position="1"/>
        <end position="19"/>
    </location>
</feature>
<dbReference type="Proteomes" id="UP000199392">
    <property type="component" value="Unassembled WGS sequence"/>
</dbReference>
<dbReference type="SUPFAM" id="SSF53474">
    <property type="entry name" value="alpha/beta-Hydrolases"/>
    <property type="match status" value="1"/>
</dbReference>
<feature type="domain" description="AB hydrolase-1" evidence="2">
    <location>
        <begin position="57"/>
        <end position="294"/>
    </location>
</feature>
<keyword evidence="4" id="KW-1185">Reference proteome</keyword>
<dbReference type="OrthoDB" id="9815441at2"/>
<evidence type="ECO:0000256" key="1">
    <source>
        <dbReference type="SAM" id="SignalP"/>
    </source>
</evidence>
<reference evidence="4" key="1">
    <citation type="submission" date="2016-10" db="EMBL/GenBank/DDBJ databases">
        <authorList>
            <person name="Varghese N."/>
            <person name="Submissions S."/>
        </authorList>
    </citation>
    <scope>NUCLEOTIDE SEQUENCE [LARGE SCALE GENOMIC DNA]</scope>
    <source>
        <strain evidence="4">DSM 26894</strain>
    </source>
</reference>
<sequence length="314" mass="32550">MWQALLPVAALVLAGCGLAGSKAAKEEAAAEAAFPPEGDFLQVDGRRVHYVEQGSGPALVLIHGASGNLRDWTFDAVSRLSADYRVIAFDRPGLGYTEAEAEGDSIFEQAALLSAAAAQLGATRPIVLGQSYGGAVALAWAANHPERVSALVLLGAASQPWEGGLPFFYKLTAGPLAPLANPAIAAFAPDARVQEAITEVFAPNPVPPGYAAHIGAPLTLRRESLDANARQRASLKAEIRSLAPRYPALDLPVELIHGEADTTVGLQIHSVPTAAQIPGANLVTLPGTGHMPQHVTPAQMDAAIARAAARAGLR</sequence>
<dbReference type="PANTHER" id="PTHR43798:SF33">
    <property type="entry name" value="HYDROLASE, PUTATIVE (AFU_ORTHOLOGUE AFUA_2G14860)-RELATED"/>
    <property type="match status" value="1"/>
</dbReference>
<dbReference type="PRINTS" id="PR00111">
    <property type="entry name" value="ABHYDROLASE"/>
</dbReference>
<keyword evidence="1" id="KW-0732">Signal</keyword>
<gene>
    <name evidence="3" type="ORF">SAMN04488050_101341</name>
</gene>
<dbReference type="EMBL" id="FOZW01000001">
    <property type="protein sequence ID" value="SFS35677.1"/>
    <property type="molecule type" value="Genomic_DNA"/>
</dbReference>
<accession>A0A1I6P663</accession>
<dbReference type="AlphaFoldDB" id="A0A1I6P663"/>
<feature type="chain" id="PRO_5011665315" evidence="1">
    <location>
        <begin position="20"/>
        <end position="314"/>
    </location>
</feature>
<evidence type="ECO:0000259" key="2">
    <source>
        <dbReference type="Pfam" id="PF00561"/>
    </source>
</evidence>
<dbReference type="RefSeq" id="WP_092420740.1">
    <property type="nucleotide sequence ID" value="NZ_FNCL01000002.1"/>
</dbReference>